<dbReference type="PROSITE" id="PS50165">
    <property type="entry name" value="UVRC"/>
    <property type="match status" value="1"/>
</dbReference>
<dbReference type="Gene3D" id="3.30.420.340">
    <property type="entry name" value="UvrC, RNAse H endonuclease domain"/>
    <property type="match status" value="2"/>
</dbReference>
<proteinExistence type="predicted"/>
<dbReference type="AlphaFoldDB" id="A0A1E7F131"/>
<gene>
    <name evidence="2" type="ORF">FRACYDRAFT_270681</name>
</gene>
<evidence type="ECO:0000313" key="2">
    <source>
        <dbReference type="EMBL" id="OEU11814.1"/>
    </source>
</evidence>
<name>A0A1E7F131_9STRA</name>
<dbReference type="InterPro" id="IPR038476">
    <property type="entry name" value="UvrC_RNase_H_dom_sf"/>
</dbReference>
<accession>A0A1E7F131</accession>
<evidence type="ECO:0000259" key="1">
    <source>
        <dbReference type="PROSITE" id="PS50165"/>
    </source>
</evidence>
<dbReference type="PANTHER" id="PTHR30562">
    <property type="entry name" value="UVRC/OXIDOREDUCTASE"/>
    <property type="match status" value="1"/>
</dbReference>
<feature type="domain" description="UvrC family homology region profile" evidence="1">
    <location>
        <begin position="1"/>
        <end position="115"/>
    </location>
</feature>
<keyword evidence="3" id="KW-1185">Reference proteome</keyword>
<evidence type="ECO:0000313" key="3">
    <source>
        <dbReference type="Proteomes" id="UP000095751"/>
    </source>
</evidence>
<sequence>MNELKEMLSLEKDPRRIECYDISHTQGENTVGSRVVFIDGKPVPSLYRTFNIKSVPSGKPDDYKSLEEVLERRFHRVWKKETNSNHNLQLVDENDPWSMPDLVIIDGGKGQLSAALKGMSRANILPYEQNSNNSEETSNVLEVEDDDDDHQYENDDHSIMEEAHYSSSSPSPSSPTSLLGSSLHVARVPIVALAKKREEVFVNNNSNPVNTNSNDAKMLLLRSLRDESHRFALNAMKRRRRKMNGGF</sequence>
<dbReference type="InParanoid" id="A0A1E7F131"/>
<dbReference type="KEGG" id="fcy:FRACYDRAFT_270681"/>
<dbReference type="EMBL" id="KV784366">
    <property type="protein sequence ID" value="OEU11814.1"/>
    <property type="molecule type" value="Genomic_DNA"/>
</dbReference>
<dbReference type="PANTHER" id="PTHR30562:SF1">
    <property type="entry name" value="UVRABC SYSTEM PROTEIN C"/>
    <property type="match status" value="1"/>
</dbReference>
<dbReference type="GO" id="GO:0006974">
    <property type="term" value="P:DNA damage response"/>
    <property type="evidence" value="ECO:0007669"/>
    <property type="project" value="TreeGrafter"/>
</dbReference>
<dbReference type="Pfam" id="PF08459">
    <property type="entry name" value="UvrC_RNaseH_dom"/>
    <property type="match status" value="2"/>
</dbReference>
<dbReference type="Proteomes" id="UP000095751">
    <property type="component" value="Unassembled WGS sequence"/>
</dbReference>
<dbReference type="OrthoDB" id="2440029at2759"/>
<dbReference type="GO" id="GO:0009381">
    <property type="term" value="F:excinuclease ABC activity"/>
    <property type="evidence" value="ECO:0007669"/>
    <property type="project" value="InterPro"/>
</dbReference>
<reference evidence="2 3" key="1">
    <citation type="submission" date="2016-09" db="EMBL/GenBank/DDBJ databases">
        <title>Extensive genetic diversity and differential bi-allelic expression allows diatom success in the polar Southern Ocean.</title>
        <authorList>
            <consortium name="DOE Joint Genome Institute"/>
            <person name="Mock T."/>
            <person name="Otillar R.P."/>
            <person name="Strauss J."/>
            <person name="Dupont C."/>
            <person name="Frickenhaus S."/>
            <person name="Maumus F."/>
            <person name="Mcmullan M."/>
            <person name="Sanges R."/>
            <person name="Schmutz J."/>
            <person name="Toseland A."/>
            <person name="Valas R."/>
            <person name="Veluchamy A."/>
            <person name="Ward B.J."/>
            <person name="Allen A."/>
            <person name="Barry K."/>
            <person name="Falciatore A."/>
            <person name="Ferrante M."/>
            <person name="Fortunato A.E."/>
            <person name="Gloeckner G."/>
            <person name="Gruber A."/>
            <person name="Hipkin R."/>
            <person name="Janech M."/>
            <person name="Kroth P."/>
            <person name="Leese F."/>
            <person name="Lindquist E."/>
            <person name="Lyon B.R."/>
            <person name="Martin J."/>
            <person name="Mayer C."/>
            <person name="Parker M."/>
            <person name="Quesneville H."/>
            <person name="Raymond J."/>
            <person name="Uhlig C."/>
            <person name="Valentin K.U."/>
            <person name="Worden A.Z."/>
            <person name="Armbrust E.V."/>
            <person name="Bowler C."/>
            <person name="Green B."/>
            <person name="Moulton V."/>
            <person name="Van Oosterhout C."/>
            <person name="Grigoriev I."/>
        </authorList>
    </citation>
    <scope>NUCLEOTIDE SEQUENCE [LARGE SCALE GENOMIC DNA]</scope>
    <source>
        <strain evidence="2 3">CCMP1102</strain>
    </source>
</reference>
<dbReference type="InterPro" id="IPR050066">
    <property type="entry name" value="UvrABC_protein_C"/>
</dbReference>
<dbReference type="GO" id="GO:0009380">
    <property type="term" value="C:excinuclease repair complex"/>
    <property type="evidence" value="ECO:0007669"/>
    <property type="project" value="TreeGrafter"/>
</dbReference>
<organism evidence="2 3">
    <name type="scientific">Fragilariopsis cylindrus CCMP1102</name>
    <dbReference type="NCBI Taxonomy" id="635003"/>
    <lineage>
        <taxon>Eukaryota</taxon>
        <taxon>Sar</taxon>
        <taxon>Stramenopiles</taxon>
        <taxon>Ochrophyta</taxon>
        <taxon>Bacillariophyta</taxon>
        <taxon>Bacillariophyceae</taxon>
        <taxon>Bacillariophycidae</taxon>
        <taxon>Bacillariales</taxon>
        <taxon>Bacillariaceae</taxon>
        <taxon>Fragilariopsis</taxon>
    </lineage>
</organism>
<protein>
    <submittedName>
        <fullName evidence="2">Excinuclease ABC, C subunit</fullName>
    </submittedName>
</protein>
<dbReference type="InterPro" id="IPR001162">
    <property type="entry name" value="UvrC_RNase_H_dom"/>
</dbReference>